<dbReference type="PANTHER" id="PTHR35092:SF1">
    <property type="entry name" value="CHLORINASE MJ1651"/>
    <property type="match status" value="1"/>
</dbReference>
<name>A0A848DJ44_9PSEU</name>
<comment type="caution">
    <text evidence="5">The sequence shown here is derived from an EMBL/GenBank/DDBJ whole genome shotgun (WGS) entry which is preliminary data.</text>
</comment>
<feature type="domain" description="S-adenosyl-l-methionine hydroxide adenosyltransferase N-terminal" evidence="3">
    <location>
        <begin position="10"/>
        <end position="155"/>
    </location>
</feature>
<dbReference type="Gene3D" id="2.40.30.90">
    <property type="entry name" value="Bacterial fluorinating enzyme like"/>
    <property type="match status" value="1"/>
</dbReference>
<evidence type="ECO:0000313" key="5">
    <source>
        <dbReference type="EMBL" id="NMH92556.1"/>
    </source>
</evidence>
<dbReference type="InterPro" id="IPR046470">
    <property type="entry name" value="SAM_HAT_C"/>
</dbReference>
<dbReference type="Proteomes" id="UP000586918">
    <property type="component" value="Unassembled WGS sequence"/>
</dbReference>
<accession>A0A848DJ44</accession>
<evidence type="ECO:0000256" key="1">
    <source>
        <dbReference type="ARBA" id="ARBA00022691"/>
    </source>
</evidence>
<dbReference type="RefSeq" id="WP_169413267.1">
    <property type="nucleotide sequence ID" value="NZ_JAAXKZ010000042.1"/>
</dbReference>
<dbReference type="Pfam" id="PF20257">
    <property type="entry name" value="SAM_HAT_C"/>
    <property type="match status" value="1"/>
</dbReference>
<evidence type="ECO:0000313" key="6">
    <source>
        <dbReference type="Proteomes" id="UP000586918"/>
    </source>
</evidence>
<keyword evidence="1" id="KW-0949">S-adenosyl-L-methionine</keyword>
<dbReference type="InterPro" id="IPR046469">
    <property type="entry name" value="SAM_HAT_N"/>
</dbReference>
<proteinExistence type="inferred from homology"/>
<dbReference type="SUPFAM" id="SSF101852">
    <property type="entry name" value="Bacterial fluorinating enzyme, C-terminal domain"/>
    <property type="match status" value="1"/>
</dbReference>
<sequence>MSRRPGFGWVSFTTDYGLDDGFAAACTGVIARIAPGVRVIDVSHTVPPQDVRRGATVLAQTVPYLPEAVHLAVVDPGVGTARRGLVLVAPDGMLVGPDNGLLIPAAEALGGVTAAYELTDPAYRLPALSATFHGRDVFAPAAAHLALGLAAEKLGPPVDRTTLHRLATPVTTCTAGRLRTEVLATDRFGNLQLAARAADLATAGLRPPARLTLHAAATTVELKLATTFGDVPPGAVVAFVDSAGHLAVAVNGGSAAGRLALGPGAGVELRATG</sequence>
<dbReference type="AlphaFoldDB" id="A0A848DJ44"/>
<dbReference type="PIRSF" id="PIRSF006779">
    <property type="entry name" value="UCP006779"/>
    <property type="match status" value="1"/>
</dbReference>
<gene>
    <name evidence="5" type="ORF">HF519_13450</name>
</gene>
<dbReference type="EMBL" id="JAAXKZ010000042">
    <property type="protein sequence ID" value="NMH92556.1"/>
    <property type="molecule type" value="Genomic_DNA"/>
</dbReference>
<dbReference type="PANTHER" id="PTHR35092">
    <property type="entry name" value="CHLORINASE MJ1651"/>
    <property type="match status" value="1"/>
</dbReference>
<dbReference type="Pfam" id="PF01887">
    <property type="entry name" value="SAM_HAT_N"/>
    <property type="match status" value="1"/>
</dbReference>
<reference evidence="5 6" key="1">
    <citation type="submission" date="2020-04" db="EMBL/GenBank/DDBJ databases">
        <authorList>
            <person name="Klaysubun C."/>
            <person name="Duangmal K."/>
            <person name="Lipun K."/>
        </authorList>
    </citation>
    <scope>NUCLEOTIDE SEQUENCE [LARGE SCALE GENOMIC DNA]</scope>
    <source>
        <strain evidence="5 6">DSM 45300</strain>
    </source>
</reference>
<protein>
    <submittedName>
        <fullName evidence="5">SAM-dependent chlorinase/fluorinase</fullName>
    </submittedName>
</protein>
<comment type="similarity">
    <text evidence="2">Belongs to the SAM hydrolase / SAM-dependent halogenase family.</text>
</comment>
<dbReference type="InterPro" id="IPR023228">
    <property type="entry name" value="SAM_OH_AdoTrfase_N_sf"/>
</dbReference>
<dbReference type="Gene3D" id="3.40.50.10790">
    <property type="entry name" value="S-adenosyl-l-methionine hydroxide adenosyltransferase, N-terminal"/>
    <property type="match status" value="1"/>
</dbReference>
<evidence type="ECO:0000256" key="2">
    <source>
        <dbReference type="ARBA" id="ARBA00024035"/>
    </source>
</evidence>
<feature type="domain" description="S-adenosyl-l-methionine hydroxide adenosyltransferase C-terminal" evidence="4">
    <location>
        <begin position="181"/>
        <end position="267"/>
    </location>
</feature>
<evidence type="ECO:0000259" key="3">
    <source>
        <dbReference type="Pfam" id="PF01887"/>
    </source>
</evidence>
<dbReference type="InterPro" id="IPR023227">
    <property type="entry name" value="SAM_OH_AdoTrfase_C_sf"/>
</dbReference>
<evidence type="ECO:0000259" key="4">
    <source>
        <dbReference type="Pfam" id="PF20257"/>
    </source>
</evidence>
<dbReference type="InterPro" id="IPR002747">
    <property type="entry name" value="SAM_OH_AdoTrfase"/>
</dbReference>
<dbReference type="SUPFAM" id="SSF102522">
    <property type="entry name" value="Bacterial fluorinating enzyme, N-terminal domain"/>
    <property type="match status" value="1"/>
</dbReference>
<organism evidence="5 6">
    <name type="scientific">Pseudonocardia bannensis</name>
    <dbReference type="NCBI Taxonomy" id="630973"/>
    <lineage>
        <taxon>Bacteria</taxon>
        <taxon>Bacillati</taxon>
        <taxon>Actinomycetota</taxon>
        <taxon>Actinomycetes</taxon>
        <taxon>Pseudonocardiales</taxon>
        <taxon>Pseudonocardiaceae</taxon>
        <taxon>Pseudonocardia</taxon>
    </lineage>
</organism>
<keyword evidence="6" id="KW-1185">Reference proteome</keyword>